<dbReference type="OrthoDB" id="494784at2"/>
<gene>
    <name evidence="3" type="ORF">DA73_0218470</name>
    <name evidence="2" type="ORF">DA73_0400014235</name>
</gene>
<dbReference type="STRING" id="1479485.DA73_0218470"/>
<evidence type="ECO:0000313" key="4">
    <source>
        <dbReference type="Proteomes" id="UP000029738"/>
    </source>
</evidence>
<dbReference type="InterPro" id="IPR025248">
    <property type="entry name" value="DUF4007"/>
</dbReference>
<dbReference type="Proteomes" id="UP000029738">
    <property type="component" value="Unassembled WGS sequence"/>
</dbReference>
<reference evidence="2" key="2">
    <citation type="submission" date="2019-11" db="EMBL/GenBank/DDBJ databases">
        <title>Improved Assembly of Tolypothrix boutellei genome.</title>
        <authorList>
            <person name="Sarangi A.N."/>
            <person name="Mukherjee M."/>
            <person name="Ghosh S."/>
            <person name="Singh D."/>
            <person name="Das A."/>
            <person name="Kant S."/>
            <person name="Prusty A."/>
            <person name="Tripathy S."/>
        </authorList>
    </citation>
    <scope>NUCLEOTIDE SEQUENCE</scope>
    <source>
        <strain evidence="2">VB521301</strain>
    </source>
</reference>
<dbReference type="EMBL" id="JHEG04000001">
    <property type="protein sequence ID" value="KAF3886508.1"/>
    <property type="molecule type" value="Genomic_DNA"/>
</dbReference>
<protein>
    <submittedName>
        <fullName evidence="2">DUF4007 family protein</fullName>
    </submittedName>
</protein>
<proteinExistence type="predicted"/>
<evidence type="ECO:0000259" key="1">
    <source>
        <dbReference type="Pfam" id="PF13182"/>
    </source>
</evidence>
<keyword evidence="4" id="KW-1185">Reference proteome</keyword>
<name>A0A0C1N7D8_9CYAN</name>
<dbReference type="RefSeq" id="WP_050045784.1">
    <property type="nucleotide sequence ID" value="NZ_JHEG04000001.1"/>
</dbReference>
<reference evidence="3" key="1">
    <citation type="journal article" date="2015" name="Genome Announc.">
        <title>Draft Genome Sequence of Tolypothrix boutellei Strain VB521301.</title>
        <authorList>
            <person name="Chandrababunaidu M.M."/>
            <person name="Singh D."/>
            <person name="Sen D."/>
            <person name="Bhan S."/>
            <person name="Das S."/>
            <person name="Gupta A."/>
            <person name="Adhikary S.P."/>
            <person name="Tripathy S."/>
        </authorList>
    </citation>
    <scope>NUCLEOTIDE SEQUENCE</scope>
    <source>
        <strain evidence="3">VB521301</strain>
    </source>
</reference>
<evidence type="ECO:0000313" key="3">
    <source>
        <dbReference type="EMBL" id="KIE10522.1"/>
    </source>
</evidence>
<organism evidence="3">
    <name type="scientific">Tolypothrix bouteillei VB521301</name>
    <dbReference type="NCBI Taxonomy" id="1479485"/>
    <lineage>
        <taxon>Bacteria</taxon>
        <taxon>Bacillati</taxon>
        <taxon>Cyanobacteriota</taxon>
        <taxon>Cyanophyceae</taxon>
        <taxon>Nostocales</taxon>
        <taxon>Tolypothrichaceae</taxon>
        <taxon>Tolypothrix</taxon>
    </lineage>
</organism>
<dbReference type="AlphaFoldDB" id="A0A0C1N7D8"/>
<dbReference type="EMBL" id="JHEG02000048">
    <property type="protein sequence ID" value="KIE10522.1"/>
    <property type="molecule type" value="Genomic_DNA"/>
</dbReference>
<feature type="domain" description="DUF4007" evidence="1">
    <location>
        <begin position="8"/>
        <end position="266"/>
    </location>
</feature>
<accession>A0A0C1N7D8</accession>
<dbReference type="Pfam" id="PF13182">
    <property type="entry name" value="DUF4007"/>
    <property type="match status" value="1"/>
</dbReference>
<evidence type="ECO:0000313" key="2">
    <source>
        <dbReference type="EMBL" id="KAF3886508.1"/>
    </source>
</evidence>
<sequence>MPRLQLSFHTTFALKKEDLLKILRAAAEEQGLKDTIENLMERTSLGNKKVAPMKSWAMRAGLVRDNYLSPEGKIVLEKDPYLKSTITDWLMHFYLSFGDKGLAKLPESPSDWGGWSYLIYSFLPEHPTFRLNELVQSSAVIFEQESEKRLMENFTILLKAYALSPNKNTKEESPLKYCKFLTLEEDTYTTRNATLPNPYLIGYFLAKLWERDFGDTTSVLTDDILQQKMGLAPVLAIETEALQECLNQLETLAIVEQRRTVSPAQIIRRWTDPLALLEKAYVDS</sequence>
<comment type="caution">
    <text evidence="3">The sequence shown here is derived from an EMBL/GenBank/DDBJ whole genome shotgun (WGS) entry which is preliminary data.</text>
</comment>